<dbReference type="InterPro" id="IPR002893">
    <property type="entry name" value="Znf_MYND"/>
</dbReference>
<proteinExistence type="predicted"/>
<evidence type="ECO:0000313" key="1">
    <source>
        <dbReference type="EMBL" id="KZM23387.1"/>
    </source>
</evidence>
<comment type="caution">
    <text evidence="1">The sequence shown here is derived from an EMBL/GenBank/DDBJ whole genome shotgun (WGS) entry which is preliminary data.</text>
</comment>
<organism evidence="1 2">
    <name type="scientific">Didymella rabiei</name>
    <name type="common">Chickpea ascochyta blight fungus</name>
    <name type="synonym">Mycosphaerella rabiei</name>
    <dbReference type="NCBI Taxonomy" id="5454"/>
    <lineage>
        <taxon>Eukaryota</taxon>
        <taxon>Fungi</taxon>
        <taxon>Dikarya</taxon>
        <taxon>Ascomycota</taxon>
        <taxon>Pezizomycotina</taxon>
        <taxon>Dothideomycetes</taxon>
        <taxon>Pleosporomycetidae</taxon>
        <taxon>Pleosporales</taxon>
        <taxon>Pleosporineae</taxon>
        <taxon>Didymellaceae</taxon>
        <taxon>Ascochyta</taxon>
    </lineage>
</organism>
<dbReference type="PROSITE" id="PS50865">
    <property type="entry name" value="ZF_MYND_2"/>
    <property type="match status" value="1"/>
</dbReference>
<keyword evidence="2" id="KW-1185">Reference proteome</keyword>
<dbReference type="Gene3D" id="6.10.140.2220">
    <property type="match status" value="1"/>
</dbReference>
<protein>
    <submittedName>
        <fullName evidence="1">Metal ion binding</fullName>
    </submittedName>
</protein>
<dbReference type="Proteomes" id="UP000076837">
    <property type="component" value="Unassembled WGS sequence"/>
</dbReference>
<reference evidence="1 2" key="1">
    <citation type="journal article" date="2016" name="Sci. Rep.">
        <title>Draft genome sequencing and secretome analysis of fungal phytopathogen Ascochyta rabiei provides insight into the necrotrophic effector repertoire.</title>
        <authorList>
            <person name="Verma S."/>
            <person name="Gazara R.K."/>
            <person name="Nizam S."/>
            <person name="Parween S."/>
            <person name="Chattopadhyay D."/>
            <person name="Verma P.K."/>
        </authorList>
    </citation>
    <scope>NUCLEOTIDE SEQUENCE [LARGE SCALE GENOMIC DNA]</scope>
    <source>
        <strain evidence="1 2">ArDII</strain>
    </source>
</reference>
<dbReference type="OrthoDB" id="3649107at2759"/>
<dbReference type="AlphaFoldDB" id="A0A163DWC9"/>
<gene>
    <name evidence="1" type="ORF">ST47_g5509</name>
</gene>
<name>A0A163DWC9_DIDRA</name>
<accession>A0A163DWC9</accession>
<sequence length="104" mass="11608">MHDDSDGDFNGLGHKDMNVMSPGGIFNTGIGNSTDSVVMKELRNKLHCPEACAQCSARRGHSGSNLIQYARCKDRKYCSSVCQKKHWKIHKSRAPQSRLEVCIE</sequence>
<dbReference type="Pfam" id="PF01753">
    <property type="entry name" value="zf-MYND"/>
    <property type="match status" value="1"/>
</dbReference>
<dbReference type="SUPFAM" id="SSF144232">
    <property type="entry name" value="HIT/MYND zinc finger-like"/>
    <property type="match status" value="1"/>
</dbReference>
<evidence type="ECO:0000313" key="2">
    <source>
        <dbReference type="Proteomes" id="UP000076837"/>
    </source>
</evidence>
<dbReference type="EMBL" id="JYNV01000197">
    <property type="protein sequence ID" value="KZM23387.1"/>
    <property type="molecule type" value="Genomic_DNA"/>
</dbReference>